<dbReference type="Proteomes" id="UP001201812">
    <property type="component" value="Unassembled WGS sequence"/>
</dbReference>
<proteinExistence type="predicted"/>
<feature type="coiled-coil region" evidence="1">
    <location>
        <begin position="140"/>
        <end position="227"/>
    </location>
</feature>
<sequence>MNRSSVGGFLPPEYKRGRRNRTKDEPETMFDQRIKTENFDGLADYKASTQREIEDLRKALDFEIKHQCKTESELKLALGNLKDLFRDKGSTREIEELRKSLDTEIKQRRKIESELKVVWICCTLFVVAVLVLGLFCALELSSELKRRAKAEGELKLAQENLEGMRLDKEKAENAAKDLQNSLDAEIEQRRKTESELKLALENLEGMRRDKEKAENDLKRNLDALARH</sequence>
<evidence type="ECO:0000256" key="2">
    <source>
        <dbReference type="SAM" id="MobiDB-lite"/>
    </source>
</evidence>
<accession>A0AAD4QU71</accession>
<evidence type="ECO:0000313" key="4">
    <source>
        <dbReference type="EMBL" id="KAI1695688.1"/>
    </source>
</evidence>
<dbReference type="AlphaFoldDB" id="A0AAD4QU71"/>
<keyword evidence="3" id="KW-0812">Transmembrane</keyword>
<reference evidence="4" key="1">
    <citation type="submission" date="2022-01" db="EMBL/GenBank/DDBJ databases">
        <title>Genome Sequence Resource for Two Populations of Ditylenchus destructor, the Migratory Endoparasitic Phytonematode.</title>
        <authorList>
            <person name="Zhang H."/>
            <person name="Lin R."/>
            <person name="Xie B."/>
        </authorList>
    </citation>
    <scope>NUCLEOTIDE SEQUENCE</scope>
    <source>
        <strain evidence="4">BazhouSP</strain>
    </source>
</reference>
<keyword evidence="3" id="KW-0472">Membrane</keyword>
<evidence type="ECO:0000313" key="5">
    <source>
        <dbReference type="Proteomes" id="UP001201812"/>
    </source>
</evidence>
<dbReference type="EMBL" id="JAKKPZ010000382">
    <property type="protein sequence ID" value="KAI1695688.1"/>
    <property type="molecule type" value="Genomic_DNA"/>
</dbReference>
<keyword evidence="5" id="KW-1185">Reference proteome</keyword>
<organism evidence="4 5">
    <name type="scientific">Ditylenchus destructor</name>
    <dbReference type="NCBI Taxonomy" id="166010"/>
    <lineage>
        <taxon>Eukaryota</taxon>
        <taxon>Metazoa</taxon>
        <taxon>Ecdysozoa</taxon>
        <taxon>Nematoda</taxon>
        <taxon>Chromadorea</taxon>
        <taxon>Rhabditida</taxon>
        <taxon>Tylenchina</taxon>
        <taxon>Tylenchomorpha</taxon>
        <taxon>Sphaerularioidea</taxon>
        <taxon>Anguinidae</taxon>
        <taxon>Anguininae</taxon>
        <taxon>Ditylenchus</taxon>
    </lineage>
</organism>
<keyword evidence="3" id="KW-1133">Transmembrane helix</keyword>
<keyword evidence="1" id="KW-0175">Coiled coil</keyword>
<name>A0AAD4QU71_9BILA</name>
<evidence type="ECO:0000256" key="1">
    <source>
        <dbReference type="SAM" id="Coils"/>
    </source>
</evidence>
<gene>
    <name evidence="4" type="ORF">DdX_19461</name>
</gene>
<feature type="transmembrane region" description="Helical" evidence="3">
    <location>
        <begin position="117"/>
        <end position="138"/>
    </location>
</feature>
<comment type="caution">
    <text evidence="4">The sequence shown here is derived from an EMBL/GenBank/DDBJ whole genome shotgun (WGS) entry which is preliminary data.</text>
</comment>
<feature type="region of interest" description="Disordered" evidence="2">
    <location>
        <begin position="1"/>
        <end position="28"/>
    </location>
</feature>
<evidence type="ECO:0000256" key="3">
    <source>
        <dbReference type="SAM" id="Phobius"/>
    </source>
</evidence>
<protein>
    <submittedName>
        <fullName evidence="4">Uncharacterized protein</fullName>
    </submittedName>
</protein>